<dbReference type="VEuPathDB" id="VectorBase:RSAN_036161"/>
<evidence type="ECO:0000313" key="4">
    <source>
        <dbReference type="EMBL" id="KAH7972075.1"/>
    </source>
</evidence>
<keyword evidence="5" id="KW-1185">Reference proteome</keyword>
<evidence type="ECO:0000256" key="2">
    <source>
        <dbReference type="ARBA" id="ARBA00022679"/>
    </source>
</evidence>
<proteinExistence type="inferred from homology"/>
<dbReference type="EMBL" id="JABSTV010001247">
    <property type="protein sequence ID" value="KAH7972075.1"/>
    <property type="molecule type" value="Genomic_DNA"/>
</dbReference>
<evidence type="ECO:0000256" key="1">
    <source>
        <dbReference type="ARBA" id="ARBA00005771"/>
    </source>
</evidence>
<protein>
    <recommendedName>
        <fullName evidence="3">Sulfotransferase domain-containing protein</fullName>
    </recommendedName>
</protein>
<reference evidence="4" key="1">
    <citation type="journal article" date="2020" name="Cell">
        <title>Large-Scale Comparative Analyses of Tick Genomes Elucidate Their Genetic Diversity and Vector Capacities.</title>
        <authorList>
            <consortium name="Tick Genome and Microbiome Consortium (TIGMIC)"/>
            <person name="Jia N."/>
            <person name="Wang J."/>
            <person name="Shi W."/>
            <person name="Du L."/>
            <person name="Sun Y."/>
            <person name="Zhan W."/>
            <person name="Jiang J.F."/>
            <person name="Wang Q."/>
            <person name="Zhang B."/>
            <person name="Ji P."/>
            <person name="Bell-Sakyi L."/>
            <person name="Cui X.M."/>
            <person name="Yuan T.T."/>
            <person name="Jiang B.G."/>
            <person name="Yang W.F."/>
            <person name="Lam T.T."/>
            <person name="Chang Q.C."/>
            <person name="Ding S.J."/>
            <person name="Wang X.J."/>
            <person name="Zhu J.G."/>
            <person name="Ruan X.D."/>
            <person name="Zhao L."/>
            <person name="Wei J.T."/>
            <person name="Ye R.Z."/>
            <person name="Que T.C."/>
            <person name="Du C.H."/>
            <person name="Zhou Y.H."/>
            <person name="Cheng J.X."/>
            <person name="Dai P.F."/>
            <person name="Guo W.B."/>
            <person name="Han X.H."/>
            <person name="Huang E.J."/>
            <person name="Li L.F."/>
            <person name="Wei W."/>
            <person name="Gao Y.C."/>
            <person name="Liu J.Z."/>
            <person name="Shao H.Z."/>
            <person name="Wang X."/>
            <person name="Wang C.C."/>
            <person name="Yang T.C."/>
            <person name="Huo Q.B."/>
            <person name="Li W."/>
            <person name="Chen H.Y."/>
            <person name="Chen S.E."/>
            <person name="Zhou L.G."/>
            <person name="Ni X.B."/>
            <person name="Tian J.H."/>
            <person name="Sheng Y."/>
            <person name="Liu T."/>
            <person name="Pan Y.S."/>
            <person name="Xia L.Y."/>
            <person name="Li J."/>
            <person name="Zhao F."/>
            <person name="Cao W.C."/>
        </authorList>
    </citation>
    <scope>NUCLEOTIDE SEQUENCE</scope>
    <source>
        <strain evidence="4">Rsan-2018</strain>
    </source>
</reference>
<feature type="domain" description="Sulfotransferase" evidence="3">
    <location>
        <begin position="80"/>
        <end position="165"/>
    </location>
</feature>
<evidence type="ECO:0000259" key="3">
    <source>
        <dbReference type="Pfam" id="PF00685"/>
    </source>
</evidence>
<dbReference type="AlphaFoldDB" id="A0A9D4T5C8"/>
<dbReference type="PANTHER" id="PTHR11783">
    <property type="entry name" value="SULFOTRANSFERASE SULT"/>
    <property type="match status" value="1"/>
</dbReference>
<comment type="similarity">
    <text evidence="1">Belongs to the sulfotransferase 1 family.</text>
</comment>
<dbReference type="Gene3D" id="3.40.50.300">
    <property type="entry name" value="P-loop containing nucleotide triphosphate hydrolases"/>
    <property type="match status" value="1"/>
</dbReference>
<feature type="domain" description="Sulfotransferase" evidence="3">
    <location>
        <begin position="30"/>
        <end position="74"/>
    </location>
</feature>
<dbReference type="InterPro" id="IPR027417">
    <property type="entry name" value="P-loop_NTPase"/>
</dbReference>
<name>A0A9D4T5C8_RHISA</name>
<organism evidence="4 5">
    <name type="scientific">Rhipicephalus sanguineus</name>
    <name type="common">Brown dog tick</name>
    <name type="synonym">Ixodes sanguineus</name>
    <dbReference type="NCBI Taxonomy" id="34632"/>
    <lineage>
        <taxon>Eukaryota</taxon>
        <taxon>Metazoa</taxon>
        <taxon>Ecdysozoa</taxon>
        <taxon>Arthropoda</taxon>
        <taxon>Chelicerata</taxon>
        <taxon>Arachnida</taxon>
        <taxon>Acari</taxon>
        <taxon>Parasitiformes</taxon>
        <taxon>Ixodida</taxon>
        <taxon>Ixodoidea</taxon>
        <taxon>Ixodidae</taxon>
        <taxon>Rhipicephalinae</taxon>
        <taxon>Rhipicephalus</taxon>
        <taxon>Rhipicephalus</taxon>
    </lineage>
</organism>
<evidence type="ECO:0000313" key="5">
    <source>
        <dbReference type="Proteomes" id="UP000821837"/>
    </source>
</evidence>
<dbReference type="SUPFAM" id="SSF52540">
    <property type="entry name" value="P-loop containing nucleoside triphosphate hydrolases"/>
    <property type="match status" value="1"/>
</dbReference>
<gene>
    <name evidence="4" type="ORF">HPB52_006321</name>
</gene>
<dbReference type="InterPro" id="IPR000863">
    <property type="entry name" value="Sulfotransferase_dom"/>
</dbReference>
<sequence>MALLQVDGYLVSTAFVDEFVREALRYKPHPDDILIVSDPKCGTTWMQHIMYNILNSRPPPRGLFEQSTAMPFLELQGAEHIYINRSPYDYCLSYYYHTKGLPEYRFQDGTFDEIFDMFLEGLVDFADYFEQGLSWYARRFDDNVLFVAYEDLKKDTAIWIMRIADYR</sequence>
<dbReference type="GO" id="GO:0008146">
    <property type="term" value="F:sulfotransferase activity"/>
    <property type="evidence" value="ECO:0007669"/>
    <property type="project" value="InterPro"/>
</dbReference>
<keyword evidence="2" id="KW-0808">Transferase</keyword>
<comment type="caution">
    <text evidence="4">The sequence shown here is derived from an EMBL/GenBank/DDBJ whole genome shotgun (WGS) entry which is preliminary data.</text>
</comment>
<accession>A0A9D4T5C8</accession>
<reference evidence="4" key="2">
    <citation type="submission" date="2021-09" db="EMBL/GenBank/DDBJ databases">
        <authorList>
            <person name="Jia N."/>
            <person name="Wang J."/>
            <person name="Shi W."/>
            <person name="Du L."/>
            <person name="Sun Y."/>
            <person name="Zhan W."/>
            <person name="Jiang J."/>
            <person name="Wang Q."/>
            <person name="Zhang B."/>
            <person name="Ji P."/>
            <person name="Sakyi L.B."/>
            <person name="Cui X."/>
            <person name="Yuan T."/>
            <person name="Jiang B."/>
            <person name="Yang W."/>
            <person name="Lam T.T.-Y."/>
            <person name="Chang Q."/>
            <person name="Ding S."/>
            <person name="Wang X."/>
            <person name="Zhu J."/>
            <person name="Ruan X."/>
            <person name="Zhao L."/>
            <person name="Wei J."/>
            <person name="Que T."/>
            <person name="Du C."/>
            <person name="Cheng J."/>
            <person name="Dai P."/>
            <person name="Han X."/>
            <person name="Huang E."/>
            <person name="Gao Y."/>
            <person name="Liu J."/>
            <person name="Shao H."/>
            <person name="Ye R."/>
            <person name="Li L."/>
            <person name="Wei W."/>
            <person name="Wang X."/>
            <person name="Wang C."/>
            <person name="Huo Q."/>
            <person name="Li W."/>
            <person name="Guo W."/>
            <person name="Chen H."/>
            <person name="Chen S."/>
            <person name="Zhou L."/>
            <person name="Zhou L."/>
            <person name="Ni X."/>
            <person name="Tian J."/>
            <person name="Zhou Y."/>
            <person name="Sheng Y."/>
            <person name="Liu T."/>
            <person name="Pan Y."/>
            <person name="Xia L."/>
            <person name="Li J."/>
            <person name="Zhao F."/>
            <person name="Cao W."/>
        </authorList>
    </citation>
    <scope>NUCLEOTIDE SEQUENCE</scope>
    <source>
        <strain evidence="4">Rsan-2018</strain>
        <tissue evidence="4">Larvae</tissue>
    </source>
</reference>
<dbReference type="Pfam" id="PF00685">
    <property type="entry name" value="Sulfotransfer_1"/>
    <property type="match status" value="2"/>
</dbReference>
<dbReference type="Proteomes" id="UP000821837">
    <property type="component" value="Chromosome 11"/>
</dbReference>